<evidence type="ECO:0000313" key="11">
    <source>
        <dbReference type="Proteomes" id="UP001172457"/>
    </source>
</evidence>
<evidence type="ECO:0000256" key="9">
    <source>
        <dbReference type="RuleBase" id="RU000461"/>
    </source>
</evidence>
<dbReference type="AlphaFoldDB" id="A0AA38TI82"/>
<evidence type="ECO:0000256" key="5">
    <source>
        <dbReference type="ARBA" id="ARBA00023002"/>
    </source>
</evidence>
<dbReference type="PANTHER" id="PTHR47951:SF3">
    <property type="entry name" value="CYTOCHROME P450, FAMILY 706, SUBFAMILY A, POLYPEPTIDE 4"/>
    <property type="match status" value="1"/>
</dbReference>
<name>A0AA38TI82_9ASTR</name>
<keyword evidence="6 8" id="KW-0408">Iron</keyword>
<dbReference type="InterPro" id="IPR001128">
    <property type="entry name" value="Cyt_P450"/>
</dbReference>
<evidence type="ECO:0000256" key="1">
    <source>
        <dbReference type="ARBA" id="ARBA00001971"/>
    </source>
</evidence>
<dbReference type="Pfam" id="PF00067">
    <property type="entry name" value="p450"/>
    <property type="match status" value="2"/>
</dbReference>
<dbReference type="GO" id="GO:0004497">
    <property type="term" value="F:monooxygenase activity"/>
    <property type="evidence" value="ECO:0007669"/>
    <property type="project" value="UniProtKB-KW"/>
</dbReference>
<reference evidence="10" key="1">
    <citation type="submission" date="2023-03" db="EMBL/GenBank/DDBJ databases">
        <title>Chromosome-scale reference genome and RAD-based genetic map of yellow starthistle (Centaurea solstitialis) reveal putative structural variation and QTLs associated with invader traits.</title>
        <authorList>
            <person name="Reatini B."/>
            <person name="Cang F.A."/>
            <person name="Jiang Q."/>
            <person name="Mckibben M.T.W."/>
            <person name="Barker M.S."/>
            <person name="Rieseberg L.H."/>
            <person name="Dlugosch K.M."/>
        </authorList>
    </citation>
    <scope>NUCLEOTIDE SEQUENCE</scope>
    <source>
        <strain evidence="10">CAN-66</strain>
        <tissue evidence="10">Leaf</tissue>
    </source>
</reference>
<keyword evidence="4 8" id="KW-0479">Metal-binding</keyword>
<evidence type="ECO:0000256" key="2">
    <source>
        <dbReference type="ARBA" id="ARBA00010617"/>
    </source>
</evidence>
<comment type="cofactor">
    <cofactor evidence="1 8">
        <name>heme</name>
        <dbReference type="ChEBI" id="CHEBI:30413"/>
    </cofactor>
</comment>
<evidence type="ECO:0000313" key="10">
    <source>
        <dbReference type="EMBL" id="KAJ9555250.1"/>
    </source>
</evidence>
<comment type="caution">
    <text evidence="10">The sequence shown here is derived from an EMBL/GenBank/DDBJ whole genome shotgun (WGS) entry which is preliminary data.</text>
</comment>
<protein>
    <recommendedName>
        <fullName evidence="12">Cytochrome P450</fullName>
    </recommendedName>
</protein>
<dbReference type="GO" id="GO:0005506">
    <property type="term" value="F:iron ion binding"/>
    <property type="evidence" value="ECO:0007669"/>
    <property type="project" value="InterPro"/>
</dbReference>
<evidence type="ECO:0000256" key="8">
    <source>
        <dbReference type="PIRSR" id="PIRSR602401-1"/>
    </source>
</evidence>
<dbReference type="PROSITE" id="PS00086">
    <property type="entry name" value="CYTOCHROME_P450"/>
    <property type="match status" value="1"/>
</dbReference>
<dbReference type="Gene3D" id="1.10.630.10">
    <property type="entry name" value="Cytochrome P450"/>
    <property type="match status" value="1"/>
</dbReference>
<keyword evidence="7 9" id="KW-0503">Monooxygenase</keyword>
<dbReference type="Proteomes" id="UP001172457">
    <property type="component" value="Chromosome 3"/>
</dbReference>
<evidence type="ECO:0000256" key="7">
    <source>
        <dbReference type="ARBA" id="ARBA00023033"/>
    </source>
</evidence>
<gene>
    <name evidence="10" type="ORF">OSB04_009864</name>
</gene>
<comment type="similarity">
    <text evidence="2 9">Belongs to the cytochrome P450 family.</text>
</comment>
<dbReference type="InterPro" id="IPR036396">
    <property type="entry name" value="Cyt_P450_sf"/>
</dbReference>
<accession>A0AA38TI82</accession>
<evidence type="ECO:0000256" key="3">
    <source>
        <dbReference type="ARBA" id="ARBA00022617"/>
    </source>
</evidence>
<dbReference type="PRINTS" id="PR00463">
    <property type="entry name" value="EP450I"/>
</dbReference>
<organism evidence="10 11">
    <name type="scientific">Centaurea solstitialis</name>
    <name type="common">yellow star-thistle</name>
    <dbReference type="NCBI Taxonomy" id="347529"/>
    <lineage>
        <taxon>Eukaryota</taxon>
        <taxon>Viridiplantae</taxon>
        <taxon>Streptophyta</taxon>
        <taxon>Embryophyta</taxon>
        <taxon>Tracheophyta</taxon>
        <taxon>Spermatophyta</taxon>
        <taxon>Magnoliopsida</taxon>
        <taxon>eudicotyledons</taxon>
        <taxon>Gunneridae</taxon>
        <taxon>Pentapetalae</taxon>
        <taxon>asterids</taxon>
        <taxon>campanulids</taxon>
        <taxon>Asterales</taxon>
        <taxon>Asteraceae</taxon>
        <taxon>Carduoideae</taxon>
        <taxon>Cardueae</taxon>
        <taxon>Centaureinae</taxon>
        <taxon>Centaurea</taxon>
    </lineage>
</organism>
<keyword evidence="3 8" id="KW-0349">Heme</keyword>
<evidence type="ECO:0000256" key="6">
    <source>
        <dbReference type="ARBA" id="ARBA00023004"/>
    </source>
</evidence>
<sequence>MNLILLIVATMFSIIWLLWMIFTSKNNSLPPGPPPLPLLGNLLSLDSDLHSHFTTLAKTYGPITTLWLGRKVAFVISSPDLAREVLKVHDTTFANRDMTAAGEASSYGGNDIVWSPYGDQWRMLRKIIVTQMLSKETLDSVYSLRRKEIRNTIKQLYGRRGGSPVNVGDEMFATFMNVVTGMMWGGSTTVKDGMNRVSLGVEFREVSNEMTGLLGTPNLSDFYPGLAWFDLQGIKRKTKAASKKFDGIFEKIIDQRKKMMMDGDEISNDFLQFLLQVKDDGDFKTPFTITHLKALLLVDRESYPEVMAKTLTIVGIYWKNYSIPFRGLNFYLDMAIGGTDTTSTTIEFALAHMIDKPETLKKAQQELDTIVGKNNIVEESHIKNLPYLHAIMKETLRLHPILPLLLPHCPSKSCVIGGYMIPKGARVFVNAWAIHRDPAIWENPLEFIPERFVNNKWDYSGKDDNYFPFGSGRRICAGTTMADRMFMYSLASLIHSFDWKSGEGEKIDLTEKFGTVLRKKQPLMAIPTPRLYESYMYE</sequence>
<keyword evidence="11" id="KW-1185">Reference proteome</keyword>
<dbReference type="GO" id="GO:0020037">
    <property type="term" value="F:heme binding"/>
    <property type="evidence" value="ECO:0007669"/>
    <property type="project" value="InterPro"/>
</dbReference>
<dbReference type="EMBL" id="JARYMX010000003">
    <property type="protein sequence ID" value="KAJ9555250.1"/>
    <property type="molecule type" value="Genomic_DNA"/>
</dbReference>
<dbReference type="InterPro" id="IPR017972">
    <property type="entry name" value="Cyt_P450_CS"/>
</dbReference>
<dbReference type="FunFam" id="1.10.630.10:FF:000126">
    <property type="entry name" value="Predicted protein"/>
    <property type="match status" value="1"/>
</dbReference>
<dbReference type="SUPFAM" id="SSF48264">
    <property type="entry name" value="Cytochrome P450"/>
    <property type="match status" value="1"/>
</dbReference>
<evidence type="ECO:0008006" key="12">
    <source>
        <dbReference type="Google" id="ProtNLM"/>
    </source>
</evidence>
<evidence type="ECO:0000256" key="4">
    <source>
        <dbReference type="ARBA" id="ARBA00022723"/>
    </source>
</evidence>
<dbReference type="PRINTS" id="PR00385">
    <property type="entry name" value="P450"/>
</dbReference>
<dbReference type="PANTHER" id="PTHR47951">
    <property type="entry name" value="OS08G0547900 PROTEIN"/>
    <property type="match status" value="1"/>
</dbReference>
<feature type="binding site" description="axial binding residue" evidence="8">
    <location>
        <position position="476"/>
    </location>
    <ligand>
        <name>heme</name>
        <dbReference type="ChEBI" id="CHEBI:30413"/>
    </ligand>
    <ligandPart>
        <name>Fe</name>
        <dbReference type="ChEBI" id="CHEBI:18248"/>
    </ligandPart>
</feature>
<keyword evidence="5 9" id="KW-0560">Oxidoreductase</keyword>
<proteinExistence type="inferred from homology"/>
<dbReference type="GO" id="GO:0016705">
    <property type="term" value="F:oxidoreductase activity, acting on paired donors, with incorporation or reduction of molecular oxygen"/>
    <property type="evidence" value="ECO:0007669"/>
    <property type="project" value="InterPro"/>
</dbReference>
<dbReference type="InterPro" id="IPR002401">
    <property type="entry name" value="Cyt_P450_E_grp-I"/>
</dbReference>